<dbReference type="GO" id="GO:0005737">
    <property type="term" value="C:cytoplasm"/>
    <property type="evidence" value="ECO:0007669"/>
    <property type="project" value="TreeGrafter"/>
</dbReference>
<feature type="domain" description="Phospholipase/carboxylesterase/thioesterase" evidence="3">
    <location>
        <begin position="6"/>
        <end position="219"/>
    </location>
</feature>
<evidence type="ECO:0000313" key="5">
    <source>
        <dbReference type="Proteomes" id="UP001165085"/>
    </source>
</evidence>
<keyword evidence="2" id="KW-0378">Hydrolase</keyword>
<reference evidence="5" key="1">
    <citation type="journal article" date="2023" name="Commun. Biol.">
        <title>Genome analysis of Parmales, the sister group of diatoms, reveals the evolutionary specialization of diatoms from phago-mixotrophs to photoautotrophs.</title>
        <authorList>
            <person name="Ban H."/>
            <person name="Sato S."/>
            <person name="Yoshikawa S."/>
            <person name="Yamada K."/>
            <person name="Nakamura Y."/>
            <person name="Ichinomiya M."/>
            <person name="Sato N."/>
            <person name="Blanc-Mathieu R."/>
            <person name="Endo H."/>
            <person name="Kuwata A."/>
            <person name="Ogata H."/>
        </authorList>
    </citation>
    <scope>NUCLEOTIDE SEQUENCE [LARGE SCALE GENOMIC DNA]</scope>
    <source>
        <strain evidence="5">NIES 3701</strain>
    </source>
</reference>
<dbReference type="EMBL" id="BRXY01000251">
    <property type="protein sequence ID" value="GMH80866.1"/>
    <property type="molecule type" value="Genomic_DNA"/>
</dbReference>
<gene>
    <name evidence="4" type="ORF">TrST_g10816</name>
</gene>
<comment type="caution">
    <text evidence="4">The sequence shown here is derived from an EMBL/GenBank/DDBJ whole genome shotgun (WGS) entry which is preliminary data.</text>
</comment>
<accession>A0A9W7B2F4</accession>
<dbReference type="InterPro" id="IPR050565">
    <property type="entry name" value="LYPA1-2/EST-like"/>
</dbReference>
<protein>
    <recommendedName>
        <fullName evidence="3">Phospholipase/carboxylesterase/thioesterase domain-containing protein</fullName>
    </recommendedName>
</protein>
<dbReference type="OrthoDB" id="2418081at2759"/>
<dbReference type="GO" id="GO:0008474">
    <property type="term" value="F:palmitoyl-(protein) hydrolase activity"/>
    <property type="evidence" value="ECO:0007669"/>
    <property type="project" value="TreeGrafter"/>
</dbReference>
<dbReference type="Pfam" id="PF02230">
    <property type="entry name" value="Abhydrolase_2"/>
    <property type="match status" value="1"/>
</dbReference>
<comment type="similarity">
    <text evidence="1">Belongs to the AB hydrolase superfamily. AB hydrolase 2 family.</text>
</comment>
<dbReference type="PANTHER" id="PTHR10655">
    <property type="entry name" value="LYSOPHOSPHOLIPASE-RELATED"/>
    <property type="match status" value="1"/>
</dbReference>
<sequence>MASLAYTNAVIFIHGLGDSGRGWSFLERMMPDFPNRKVVYAFPDAPSQPVSCNNGMVMPSWFDIKAIPVNENEPDDPAGIDESIASIHGLIDKVIADNNLKPENVVLGGFSQGGAMSLMAGSTYHAQLGGVVCLSGWLLRKSSNVAAWSGPKASVPLFIGHGDADQVVLTSLGKEAADRIKAERDSSAGSAGVTFKTYAGEGHGACDDELKDLAQFFNEVLK</sequence>
<evidence type="ECO:0000259" key="3">
    <source>
        <dbReference type="Pfam" id="PF02230"/>
    </source>
</evidence>
<organism evidence="4 5">
    <name type="scientific">Triparma strigata</name>
    <dbReference type="NCBI Taxonomy" id="1606541"/>
    <lineage>
        <taxon>Eukaryota</taxon>
        <taxon>Sar</taxon>
        <taxon>Stramenopiles</taxon>
        <taxon>Ochrophyta</taxon>
        <taxon>Bolidophyceae</taxon>
        <taxon>Parmales</taxon>
        <taxon>Triparmaceae</taxon>
        <taxon>Triparma</taxon>
    </lineage>
</organism>
<keyword evidence="5" id="KW-1185">Reference proteome</keyword>
<dbReference type="Proteomes" id="UP001165085">
    <property type="component" value="Unassembled WGS sequence"/>
</dbReference>
<dbReference type="InterPro" id="IPR029058">
    <property type="entry name" value="AB_hydrolase_fold"/>
</dbReference>
<dbReference type="GO" id="GO:0052689">
    <property type="term" value="F:carboxylic ester hydrolase activity"/>
    <property type="evidence" value="ECO:0007669"/>
    <property type="project" value="TreeGrafter"/>
</dbReference>
<evidence type="ECO:0000313" key="4">
    <source>
        <dbReference type="EMBL" id="GMH80866.1"/>
    </source>
</evidence>
<dbReference type="Gene3D" id="3.40.50.1820">
    <property type="entry name" value="alpha/beta hydrolase"/>
    <property type="match status" value="1"/>
</dbReference>
<dbReference type="PANTHER" id="PTHR10655:SF17">
    <property type="entry name" value="LYSOPHOSPHOLIPASE-LIKE PROTEIN 1"/>
    <property type="match status" value="1"/>
</dbReference>
<dbReference type="AlphaFoldDB" id="A0A9W7B2F4"/>
<evidence type="ECO:0000256" key="1">
    <source>
        <dbReference type="ARBA" id="ARBA00006499"/>
    </source>
</evidence>
<dbReference type="SUPFAM" id="SSF53474">
    <property type="entry name" value="alpha/beta-Hydrolases"/>
    <property type="match status" value="1"/>
</dbReference>
<evidence type="ECO:0000256" key="2">
    <source>
        <dbReference type="ARBA" id="ARBA00022801"/>
    </source>
</evidence>
<name>A0A9W7B2F4_9STRA</name>
<dbReference type="InterPro" id="IPR003140">
    <property type="entry name" value="PLipase/COase/thioEstase"/>
</dbReference>
<proteinExistence type="inferred from homology"/>